<dbReference type="PROSITE" id="PS50011">
    <property type="entry name" value="PROTEIN_KINASE_DOM"/>
    <property type="match status" value="1"/>
</dbReference>
<evidence type="ECO:0000256" key="2">
    <source>
        <dbReference type="ARBA" id="ARBA00022692"/>
    </source>
</evidence>
<dbReference type="Pfam" id="PF12819">
    <property type="entry name" value="Malectin_like"/>
    <property type="match status" value="2"/>
</dbReference>
<dbReference type="KEGG" id="qsa:O6P43_018258"/>
<evidence type="ECO:0000313" key="9">
    <source>
        <dbReference type="Proteomes" id="UP001163823"/>
    </source>
</evidence>
<comment type="subcellular location">
    <subcellularLocation>
        <location evidence="1">Membrane</location>
        <topology evidence="1">Single-pass membrane protein</topology>
    </subcellularLocation>
</comment>
<evidence type="ECO:0000256" key="6">
    <source>
        <dbReference type="SAM" id="Coils"/>
    </source>
</evidence>
<name>A0AAD7LRY6_QUISA</name>
<dbReference type="Gene3D" id="2.60.120.430">
    <property type="entry name" value="Galactose-binding lectin"/>
    <property type="match status" value="2"/>
</dbReference>
<keyword evidence="8" id="KW-0418">Kinase</keyword>
<evidence type="ECO:0000313" key="8">
    <source>
        <dbReference type="EMBL" id="KAJ7963123.1"/>
    </source>
</evidence>
<keyword evidence="4" id="KW-1133">Transmembrane helix</keyword>
<keyword evidence="2" id="KW-0812">Transmembrane</keyword>
<dbReference type="InterPro" id="IPR032675">
    <property type="entry name" value="LRR_dom_sf"/>
</dbReference>
<dbReference type="Proteomes" id="UP001163823">
    <property type="component" value="Chromosome 7"/>
</dbReference>
<evidence type="ECO:0000256" key="1">
    <source>
        <dbReference type="ARBA" id="ARBA00004167"/>
    </source>
</evidence>
<keyword evidence="6" id="KW-0175">Coiled coil</keyword>
<reference evidence="8" key="1">
    <citation type="journal article" date="2023" name="Science">
        <title>Elucidation of the pathway for biosynthesis of saponin adjuvants from the soapbark tree.</title>
        <authorList>
            <person name="Reed J."/>
            <person name="Orme A."/>
            <person name="El-Demerdash A."/>
            <person name="Owen C."/>
            <person name="Martin L.B.B."/>
            <person name="Misra R.C."/>
            <person name="Kikuchi S."/>
            <person name="Rejzek M."/>
            <person name="Martin A.C."/>
            <person name="Harkess A."/>
            <person name="Leebens-Mack J."/>
            <person name="Louveau T."/>
            <person name="Stephenson M.J."/>
            <person name="Osbourn A."/>
        </authorList>
    </citation>
    <scope>NUCLEOTIDE SEQUENCE</scope>
    <source>
        <strain evidence="8">S10</strain>
    </source>
</reference>
<dbReference type="InterPro" id="IPR008271">
    <property type="entry name" value="Ser/Thr_kinase_AS"/>
</dbReference>
<dbReference type="SUPFAM" id="SSF52058">
    <property type="entry name" value="L domain-like"/>
    <property type="match status" value="1"/>
</dbReference>
<dbReference type="SUPFAM" id="SSF56112">
    <property type="entry name" value="Protein kinase-like (PK-like)"/>
    <property type="match status" value="1"/>
</dbReference>
<gene>
    <name evidence="8" type="ORF">O6P43_018258</name>
</gene>
<dbReference type="InterPro" id="IPR001245">
    <property type="entry name" value="Ser-Thr/Tyr_kinase_cat_dom"/>
</dbReference>
<dbReference type="Gene3D" id="3.80.10.10">
    <property type="entry name" value="Ribonuclease Inhibitor"/>
    <property type="match status" value="1"/>
</dbReference>
<keyword evidence="3" id="KW-0732">Signal</keyword>
<dbReference type="InterPro" id="IPR000719">
    <property type="entry name" value="Prot_kinase_dom"/>
</dbReference>
<feature type="domain" description="Protein kinase" evidence="7">
    <location>
        <begin position="803"/>
        <end position="936"/>
    </location>
</feature>
<protein>
    <submittedName>
        <fullName evidence="8">Serine/threonine protein kinase</fullName>
    </submittedName>
</protein>
<dbReference type="PANTHER" id="PTHR45631">
    <property type="entry name" value="OS07G0107800 PROTEIN-RELATED"/>
    <property type="match status" value="1"/>
</dbReference>
<sequence length="936" mass="105656">MLANGDIKNIVDSRLHGEFDNNPVWKAVETEMASVSPNSTKRPTLGDVVTELKESLTAELARKNRNREVAAAKIKEERLERKLANDDQSGLISIDCGLPKNSTYTEKTTSINYISDATFIDTGVTIELRNLKDTTYQTQSGSLSSLLRLDLGSSSQRGYRYNYDVYDRFWSPAAYNVDWTNISTSFTPDYFSQNDYQPPEVVLSTAATPLDAAASFDLSWNPDNAGSQYYVYMHFAELQKLPSNESRAFNIYLNGKKWYGPLVPDYLSTTTISSQSALSGGRYQFSLYMIENSTLPPIINAIEIYIVKDLLQSETDQGDVDAITNIKATYKVSRNWQGDQYAPVTYLWDGLNFSYDGYEPPRITSLDLSSSDLPLRQLLNCGITDESSYYDGITGISYTSDRTFIDTGIKRSIPPQFLSNSVPPQYAYIRSFPEGDRNCYTLRPLKGKNNNYLIRASFMYGNYDDRNYPPQFELHLDVNFWTTVNLSAASEIVQKEIIHVSSTDYLEVCLVNTGSGTPFISAFDLRHIPTTIYRTQFSSLVLLSRSNFGSTNNQTIRYHDDVYDRIWEPFNGDHSDGVGSLLAKNVINDTEYRLPAEVMTTAVQTTDILKTDLSFYWGVGDSESECYIYMHFAELEQLQSSENREFSIYENNNIFIENFIPRYLYPSTFSKRFHLDGSKIEIRLQGTKRSPHTPIINAVELYMTRALSQSATEQKEADALRDIKLHYGVQRNWQGDPCVARNYSWDGLTSGYIENDVPKIIALKLSSSRLNGDIVPSLSSLTSIQYLDLSNNILTGLVPDFLSRLPFLKVLGGFGTVYYGCLKDEQNSCCCQDALSFIISRGQGVSGRALLMTVHHKNLTALIGYCDEGTNMGLIYEYMAKGNLREYLSDESKHALNWEQRLAIAIDAAQGLEHQHSGINPPVIHRDIKTTNILLD</sequence>
<keyword evidence="5" id="KW-0472">Membrane</keyword>
<keyword evidence="8" id="KW-0808">Transferase</keyword>
<keyword evidence="8" id="KW-0723">Serine/threonine-protein kinase</keyword>
<organism evidence="8 9">
    <name type="scientific">Quillaja saponaria</name>
    <name type="common">Soap bark tree</name>
    <dbReference type="NCBI Taxonomy" id="32244"/>
    <lineage>
        <taxon>Eukaryota</taxon>
        <taxon>Viridiplantae</taxon>
        <taxon>Streptophyta</taxon>
        <taxon>Embryophyta</taxon>
        <taxon>Tracheophyta</taxon>
        <taxon>Spermatophyta</taxon>
        <taxon>Magnoliopsida</taxon>
        <taxon>eudicotyledons</taxon>
        <taxon>Gunneridae</taxon>
        <taxon>Pentapetalae</taxon>
        <taxon>rosids</taxon>
        <taxon>fabids</taxon>
        <taxon>Fabales</taxon>
        <taxon>Quillajaceae</taxon>
        <taxon>Quillaja</taxon>
    </lineage>
</organism>
<dbReference type="Pfam" id="PF07714">
    <property type="entry name" value="PK_Tyr_Ser-Thr"/>
    <property type="match status" value="1"/>
</dbReference>
<dbReference type="InterPro" id="IPR011009">
    <property type="entry name" value="Kinase-like_dom_sf"/>
</dbReference>
<comment type="caution">
    <text evidence="8">The sequence shown here is derived from an EMBL/GenBank/DDBJ whole genome shotgun (WGS) entry which is preliminary data.</text>
</comment>
<feature type="coiled-coil region" evidence="6">
    <location>
        <begin position="53"/>
        <end position="82"/>
    </location>
</feature>
<dbReference type="InterPro" id="IPR024788">
    <property type="entry name" value="Malectin-like_Carb-bd_dom"/>
</dbReference>
<evidence type="ECO:0000259" key="7">
    <source>
        <dbReference type="PROSITE" id="PS50011"/>
    </source>
</evidence>
<evidence type="ECO:0000256" key="3">
    <source>
        <dbReference type="ARBA" id="ARBA00022729"/>
    </source>
</evidence>
<dbReference type="PROSITE" id="PS00108">
    <property type="entry name" value="PROTEIN_KINASE_ST"/>
    <property type="match status" value="1"/>
</dbReference>
<dbReference type="Gene3D" id="1.10.510.10">
    <property type="entry name" value="Transferase(Phosphotransferase) domain 1"/>
    <property type="match status" value="1"/>
</dbReference>
<proteinExistence type="predicted"/>
<dbReference type="GO" id="GO:0004674">
    <property type="term" value="F:protein serine/threonine kinase activity"/>
    <property type="evidence" value="ECO:0007669"/>
    <property type="project" value="UniProtKB-KW"/>
</dbReference>
<evidence type="ECO:0000256" key="5">
    <source>
        <dbReference type="ARBA" id="ARBA00023136"/>
    </source>
</evidence>
<dbReference type="PANTHER" id="PTHR45631:SF202">
    <property type="entry name" value="SENESCENCE-INDUCED RECEPTOR-LIKE SERINE_THREONINE-PROTEIN KINASE"/>
    <property type="match status" value="1"/>
</dbReference>
<dbReference type="Gene3D" id="3.30.200.20">
    <property type="entry name" value="Phosphorylase Kinase, domain 1"/>
    <property type="match status" value="1"/>
</dbReference>
<dbReference type="AlphaFoldDB" id="A0AAD7LRY6"/>
<evidence type="ECO:0000256" key="4">
    <source>
        <dbReference type="ARBA" id="ARBA00022989"/>
    </source>
</evidence>
<keyword evidence="9" id="KW-1185">Reference proteome</keyword>
<dbReference type="GO" id="GO:0016020">
    <property type="term" value="C:membrane"/>
    <property type="evidence" value="ECO:0007669"/>
    <property type="project" value="UniProtKB-SubCell"/>
</dbReference>
<accession>A0AAD7LRY6</accession>
<dbReference type="EMBL" id="JARAOO010000007">
    <property type="protein sequence ID" value="KAJ7963123.1"/>
    <property type="molecule type" value="Genomic_DNA"/>
</dbReference>
<dbReference type="GO" id="GO:0005524">
    <property type="term" value="F:ATP binding"/>
    <property type="evidence" value="ECO:0007669"/>
    <property type="project" value="InterPro"/>
</dbReference>